<keyword evidence="2" id="KW-0812">Transmembrane</keyword>
<name>A0A2W2B6P0_9ACTN</name>
<dbReference type="Proteomes" id="UP000248764">
    <property type="component" value="Unassembled WGS sequence"/>
</dbReference>
<feature type="transmembrane region" description="Helical" evidence="2">
    <location>
        <begin position="66"/>
        <end position="87"/>
    </location>
</feature>
<keyword evidence="2" id="KW-0472">Membrane</keyword>
<organism evidence="3 4">
    <name type="scientific">Jiangella anatolica</name>
    <dbReference type="NCBI Taxonomy" id="2670374"/>
    <lineage>
        <taxon>Bacteria</taxon>
        <taxon>Bacillati</taxon>
        <taxon>Actinomycetota</taxon>
        <taxon>Actinomycetes</taxon>
        <taxon>Jiangellales</taxon>
        <taxon>Jiangellaceae</taxon>
        <taxon>Jiangella</taxon>
    </lineage>
</organism>
<sequence length="370" mass="39884">MPPRHRRRLLRAQGGRAVDAAPGGADRPAGHAGQHHDLRRVLVAAGFAADHPAATRICQRRTVTGLLLLFVLVVLGGIGSAVAVVLNDRRRRPDVARYELGRSFDRTDTALLTGGVARAIDVAVLELVDRELVRAEDGRLTVTDEVDRMLDTPMESPEYKPGYGFDEAMILVSVRAKGRQGLDAVRRDALKWNLRRRLRTLADRELLVTPLRRQWGPGIVWVPTLLGMFFCSMGLITTANPLEENEGPAAVTILAWLPVSILTAFIWSRRPGYHGPDPRTALGRDIVELLQAELPADAPQAQRVAVGGFAAMTDDALRRAVQGNAVESRWSMPHGRRSDRYGVNAVVAADAGMTSGGGDGDGGGDGGGGD</sequence>
<protein>
    <submittedName>
        <fullName evidence="3">Uncharacterized protein</fullName>
    </submittedName>
</protein>
<comment type="caution">
    <text evidence="3">The sequence shown here is derived from an EMBL/GenBank/DDBJ whole genome shotgun (WGS) entry which is preliminary data.</text>
</comment>
<feature type="compositionally biased region" description="Basic residues" evidence="1">
    <location>
        <begin position="1"/>
        <end position="10"/>
    </location>
</feature>
<evidence type="ECO:0000256" key="1">
    <source>
        <dbReference type="SAM" id="MobiDB-lite"/>
    </source>
</evidence>
<dbReference type="AlphaFoldDB" id="A0A2W2B6P0"/>
<accession>A0A2W2B6P0</accession>
<gene>
    <name evidence="3" type="ORF">C1I92_13615</name>
</gene>
<feature type="transmembrane region" description="Helical" evidence="2">
    <location>
        <begin position="249"/>
        <end position="267"/>
    </location>
</feature>
<keyword evidence="2" id="KW-1133">Transmembrane helix</keyword>
<keyword evidence="4" id="KW-1185">Reference proteome</keyword>
<feature type="compositionally biased region" description="Low complexity" evidence="1">
    <location>
        <begin position="11"/>
        <end position="32"/>
    </location>
</feature>
<proteinExistence type="predicted"/>
<evidence type="ECO:0000313" key="3">
    <source>
        <dbReference type="EMBL" id="PZF83121.1"/>
    </source>
</evidence>
<feature type="transmembrane region" description="Helical" evidence="2">
    <location>
        <begin position="219"/>
        <end position="237"/>
    </location>
</feature>
<dbReference type="InterPro" id="IPR026467">
    <property type="entry name" value="Ser/Gly_Cys_C_dom"/>
</dbReference>
<evidence type="ECO:0000313" key="4">
    <source>
        <dbReference type="Proteomes" id="UP000248764"/>
    </source>
</evidence>
<dbReference type="NCBIfam" id="TIGR04222">
    <property type="entry name" value="near_uncomplex"/>
    <property type="match status" value="1"/>
</dbReference>
<dbReference type="EMBL" id="POTW01000028">
    <property type="protein sequence ID" value="PZF83121.1"/>
    <property type="molecule type" value="Genomic_DNA"/>
</dbReference>
<dbReference type="InterPro" id="IPR006311">
    <property type="entry name" value="TAT_signal"/>
</dbReference>
<feature type="region of interest" description="Disordered" evidence="1">
    <location>
        <begin position="1"/>
        <end position="32"/>
    </location>
</feature>
<reference evidence="3 4" key="1">
    <citation type="submission" date="2018-01" db="EMBL/GenBank/DDBJ databases">
        <title>Draft genome sequence of Jiangella sp. GTF31.</title>
        <authorList>
            <person name="Sahin N."/>
            <person name="Ay H."/>
            <person name="Saygin H."/>
        </authorList>
    </citation>
    <scope>NUCLEOTIDE SEQUENCE [LARGE SCALE GENOMIC DNA]</scope>
    <source>
        <strain evidence="3 4">GTF31</strain>
    </source>
</reference>
<evidence type="ECO:0000256" key="2">
    <source>
        <dbReference type="SAM" id="Phobius"/>
    </source>
</evidence>
<dbReference type="PROSITE" id="PS51318">
    <property type="entry name" value="TAT"/>
    <property type="match status" value="1"/>
</dbReference>